<evidence type="ECO:0000313" key="2">
    <source>
        <dbReference type="Proteomes" id="UP001239111"/>
    </source>
</evidence>
<comment type="caution">
    <text evidence="1">The sequence shown here is derived from an EMBL/GenBank/DDBJ whole genome shotgun (WGS) entry which is preliminary data.</text>
</comment>
<keyword evidence="2" id="KW-1185">Reference proteome</keyword>
<dbReference type="Proteomes" id="UP001239111">
    <property type="component" value="Chromosome 3"/>
</dbReference>
<reference evidence="1" key="1">
    <citation type="submission" date="2023-04" db="EMBL/GenBank/DDBJ databases">
        <title>A chromosome-level genome assembly of the parasitoid wasp Eretmocerus hayati.</title>
        <authorList>
            <person name="Zhong Y."/>
            <person name="Liu S."/>
            <person name="Liu Y."/>
        </authorList>
    </citation>
    <scope>NUCLEOTIDE SEQUENCE</scope>
    <source>
        <strain evidence="1">ZJU_SS_LIU_2023</strain>
    </source>
</reference>
<sequence length="236" mass="26570">MFSRVARLMSTNEYARAEGVRESGRVPSYRDLIEPQSGGGAGTIVNDCKHNTIHTTDCVDLLQHCTLPVPNPNQTTLRNQATNTTPQKPFRSLFHCSPVSPDFEIIKHDPEESKKCSELAKALESIKDLEDQANVASKYNPITRDKYDGLRGILVEALYRHLHTQEEINDLEVGWEDDGVGLEEKYREARVQINLLSKKYEIQKQALEDVLQNLDNMKAAHIRLQAKCLSSGIGIN</sequence>
<dbReference type="EMBL" id="CM056743">
    <property type="protein sequence ID" value="KAJ8668766.1"/>
    <property type="molecule type" value="Genomic_DNA"/>
</dbReference>
<protein>
    <submittedName>
        <fullName evidence="1">Uncharacterized protein</fullName>
    </submittedName>
</protein>
<name>A0ACC2NCE8_9HYME</name>
<evidence type="ECO:0000313" key="1">
    <source>
        <dbReference type="EMBL" id="KAJ8668766.1"/>
    </source>
</evidence>
<gene>
    <name evidence="1" type="ORF">QAD02_000025</name>
</gene>
<accession>A0ACC2NCE8</accession>
<organism evidence="1 2">
    <name type="scientific">Eretmocerus hayati</name>
    <dbReference type="NCBI Taxonomy" id="131215"/>
    <lineage>
        <taxon>Eukaryota</taxon>
        <taxon>Metazoa</taxon>
        <taxon>Ecdysozoa</taxon>
        <taxon>Arthropoda</taxon>
        <taxon>Hexapoda</taxon>
        <taxon>Insecta</taxon>
        <taxon>Pterygota</taxon>
        <taxon>Neoptera</taxon>
        <taxon>Endopterygota</taxon>
        <taxon>Hymenoptera</taxon>
        <taxon>Apocrita</taxon>
        <taxon>Proctotrupomorpha</taxon>
        <taxon>Chalcidoidea</taxon>
        <taxon>Aphelinidae</taxon>
        <taxon>Aphelininae</taxon>
        <taxon>Eretmocerus</taxon>
    </lineage>
</organism>
<proteinExistence type="predicted"/>